<keyword evidence="4" id="KW-1185">Reference proteome</keyword>
<keyword evidence="1" id="KW-0472">Membrane</keyword>
<dbReference type="EMBL" id="MBFT01000535">
    <property type="protein sequence ID" value="PVU89537.1"/>
    <property type="molecule type" value="Genomic_DNA"/>
</dbReference>
<dbReference type="Pfam" id="PF12271">
    <property type="entry name" value="Chs7"/>
    <property type="match status" value="1"/>
</dbReference>
<comment type="caution">
    <text evidence="3">The sequence shown here is derived from an EMBL/GenBank/DDBJ whole genome shotgun (WGS) entry which is preliminary data.</text>
</comment>
<feature type="transmembrane region" description="Helical" evidence="1">
    <location>
        <begin position="143"/>
        <end position="165"/>
    </location>
</feature>
<gene>
    <name evidence="3" type="ORF">BB559_003326</name>
    <name evidence="2" type="ORF">BB559_005042</name>
</gene>
<name>A0A2T9YLX0_9FUNG</name>
<feature type="transmembrane region" description="Helical" evidence="1">
    <location>
        <begin position="48"/>
        <end position="66"/>
    </location>
</feature>
<sequence>MNRYGDFSYICKTGSLPVCNYFRTSIVPTCTLNTIGSGSVQIVDLGNFSVTIIAILLIFVLMIKSYNKTAAVGRKEVSLFLASAMLANIASLFSFTLKFGNNGVEKWLNVFNTAALAMTFWALLYFGFVGFQLIPDGSIMSMFLMALTMLVVFIASGFLAADVTFNITKALQITTKYPSVSQTLFSIVFIFSAVCVICFVLCQFIIVFRFLAGRKPLLWLVCAGLSLVLGVALNIFLSSTICKSTSNAINSSMFATFLYSIAVFFVYRFWYTITEDEADDFAGMYKF</sequence>
<dbReference type="OrthoDB" id="5582162at2759"/>
<dbReference type="AlphaFoldDB" id="A0A2T9YLX0"/>
<dbReference type="PANTHER" id="PTHR35329">
    <property type="entry name" value="CHITIN SYNTHASE EXPORT CHAPERONE"/>
    <property type="match status" value="1"/>
</dbReference>
<dbReference type="EMBL" id="MBFT01000326">
    <property type="protein sequence ID" value="PVU93336.1"/>
    <property type="molecule type" value="Genomic_DNA"/>
</dbReference>
<keyword evidence="1" id="KW-0812">Transmembrane</keyword>
<proteinExistence type="predicted"/>
<dbReference type="STRING" id="61424.A0A2T9YLX0"/>
<dbReference type="Proteomes" id="UP000245699">
    <property type="component" value="Unassembled WGS sequence"/>
</dbReference>
<evidence type="ECO:0000313" key="3">
    <source>
        <dbReference type="EMBL" id="PVU93336.1"/>
    </source>
</evidence>
<feature type="transmembrane region" description="Helical" evidence="1">
    <location>
        <begin position="249"/>
        <end position="267"/>
    </location>
</feature>
<reference evidence="3 4" key="1">
    <citation type="journal article" date="2018" name="MBio">
        <title>Comparative Genomics Reveals the Core Gene Toolbox for the Fungus-Insect Symbiosis.</title>
        <authorList>
            <person name="Wang Y."/>
            <person name="Stata M."/>
            <person name="Wang W."/>
            <person name="Stajich J.E."/>
            <person name="White M.M."/>
            <person name="Moncalvo J.M."/>
        </authorList>
    </citation>
    <scope>NUCLEOTIDE SEQUENCE [LARGE SCALE GENOMIC DNA]</scope>
    <source>
        <strain evidence="3 4">AUS-77-4</strain>
    </source>
</reference>
<dbReference type="GO" id="GO:0005789">
    <property type="term" value="C:endoplasmic reticulum membrane"/>
    <property type="evidence" value="ECO:0007669"/>
    <property type="project" value="TreeGrafter"/>
</dbReference>
<dbReference type="PANTHER" id="PTHR35329:SF1">
    <property type="entry name" value="CHITIN SYNTHASE EXPORT CHAPERONE"/>
    <property type="match status" value="1"/>
</dbReference>
<protein>
    <submittedName>
        <fullName evidence="3">Uncharacterized protein</fullName>
    </submittedName>
</protein>
<dbReference type="GO" id="GO:0051082">
    <property type="term" value="F:unfolded protein binding"/>
    <property type="evidence" value="ECO:0007669"/>
    <property type="project" value="TreeGrafter"/>
</dbReference>
<feature type="transmembrane region" description="Helical" evidence="1">
    <location>
        <begin position="78"/>
        <end position="97"/>
    </location>
</feature>
<evidence type="ECO:0000313" key="4">
    <source>
        <dbReference type="Proteomes" id="UP000245699"/>
    </source>
</evidence>
<feature type="transmembrane region" description="Helical" evidence="1">
    <location>
        <begin position="109"/>
        <end position="131"/>
    </location>
</feature>
<evidence type="ECO:0000313" key="2">
    <source>
        <dbReference type="EMBL" id="PVU89537.1"/>
    </source>
</evidence>
<dbReference type="GO" id="GO:0006457">
    <property type="term" value="P:protein folding"/>
    <property type="evidence" value="ECO:0007669"/>
    <property type="project" value="TreeGrafter"/>
</dbReference>
<keyword evidence="1" id="KW-1133">Transmembrane helix</keyword>
<accession>A0A2T9YLX0</accession>
<organism evidence="3 4">
    <name type="scientific">Furculomyces boomerangus</name>
    <dbReference type="NCBI Taxonomy" id="61424"/>
    <lineage>
        <taxon>Eukaryota</taxon>
        <taxon>Fungi</taxon>
        <taxon>Fungi incertae sedis</taxon>
        <taxon>Zoopagomycota</taxon>
        <taxon>Kickxellomycotina</taxon>
        <taxon>Harpellomycetes</taxon>
        <taxon>Harpellales</taxon>
        <taxon>Harpellaceae</taxon>
        <taxon>Furculomyces</taxon>
    </lineage>
</organism>
<evidence type="ECO:0000256" key="1">
    <source>
        <dbReference type="SAM" id="Phobius"/>
    </source>
</evidence>
<feature type="transmembrane region" description="Helical" evidence="1">
    <location>
        <begin position="217"/>
        <end position="237"/>
    </location>
</feature>
<dbReference type="InterPro" id="IPR022057">
    <property type="entry name" value="Chs7"/>
</dbReference>
<feature type="transmembrane region" description="Helical" evidence="1">
    <location>
        <begin position="185"/>
        <end position="210"/>
    </location>
</feature>